<dbReference type="Proteomes" id="UP001314263">
    <property type="component" value="Unassembled WGS sequence"/>
</dbReference>
<comment type="caution">
    <text evidence="1">The sequence shown here is derived from an EMBL/GenBank/DDBJ whole genome shotgun (WGS) entry which is preliminary data.</text>
</comment>
<protein>
    <submittedName>
        <fullName evidence="1">Uncharacterized protein</fullName>
    </submittedName>
</protein>
<evidence type="ECO:0000313" key="2">
    <source>
        <dbReference type="Proteomes" id="UP001314263"/>
    </source>
</evidence>
<dbReference type="PANTHER" id="PTHR12224:SF0">
    <property type="entry name" value="BETA-1,4-MANNOSYL-GLYCOPROTEIN 4-BETA-N-ACETYLGLUCOSAMINYLTRANSFERASE"/>
    <property type="match status" value="1"/>
</dbReference>
<reference evidence="1 2" key="1">
    <citation type="submission" date="2023-10" db="EMBL/GenBank/DDBJ databases">
        <authorList>
            <person name="Maclean D."/>
            <person name="Macfadyen A."/>
        </authorList>
    </citation>
    <scope>NUCLEOTIDE SEQUENCE [LARGE SCALE GENOMIC DNA]</scope>
</reference>
<dbReference type="Pfam" id="PF04724">
    <property type="entry name" value="Glyco_transf_17"/>
    <property type="match status" value="1"/>
</dbReference>
<organism evidence="1 2">
    <name type="scientific">Coccomyxa viridis</name>
    <dbReference type="NCBI Taxonomy" id="1274662"/>
    <lineage>
        <taxon>Eukaryota</taxon>
        <taxon>Viridiplantae</taxon>
        <taxon>Chlorophyta</taxon>
        <taxon>core chlorophytes</taxon>
        <taxon>Trebouxiophyceae</taxon>
        <taxon>Trebouxiophyceae incertae sedis</taxon>
        <taxon>Coccomyxaceae</taxon>
        <taxon>Coccomyxa</taxon>
    </lineage>
</organism>
<proteinExistence type="predicted"/>
<name>A0AAV1INF1_9CHLO</name>
<dbReference type="InterPro" id="IPR006813">
    <property type="entry name" value="Glyco_trans_17"/>
</dbReference>
<dbReference type="PANTHER" id="PTHR12224">
    <property type="entry name" value="BETA-1,4-MANNOSYL-GLYCOPROTEIN BETA-1,4-N-ACETYLGLUCOSAMINYL-TRANSFERASE"/>
    <property type="match status" value="1"/>
</dbReference>
<accession>A0AAV1INF1</accession>
<keyword evidence="2" id="KW-1185">Reference proteome</keyword>
<dbReference type="AlphaFoldDB" id="A0AAV1INF1"/>
<evidence type="ECO:0000313" key="1">
    <source>
        <dbReference type="EMBL" id="CAK0788020.1"/>
    </source>
</evidence>
<dbReference type="EMBL" id="CAUYUE010000018">
    <property type="protein sequence ID" value="CAK0788020.1"/>
    <property type="molecule type" value="Genomic_DNA"/>
</dbReference>
<dbReference type="GO" id="GO:0006044">
    <property type="term" value="P:N-acetylglucosamine metabolic process"/>
    <property type="evidence" value="ECO:0007669"/>
    <property type="project" value="TreeGrafter"/>
</dbReference>
<gene>
    <name evidence="1" type="ORF">CVIRNUC_011242</name>
</gene>
<sequence length="239" mass="27590">MPYHKERHHREMLFEMGLKYPGKEAQIGDLIMSGDLDEVPKAEPVRAVKHCVWEPKEGMDECVALEGSYFYFSYSWYAGEWSAGPRVVKWLGNGTSDGRTNKYDMRYHANCSHVVKESSWHCTDCFATIAQTKRKISSFLHHEMDRFPYNESSFIVDRAARGLALFTNNEAQAKMRRVSYCDKAPPFVLANPERFHYLLSRDPVTASYSDYAEYLGNRTDIVGNFHGEWYNLGGEIEKV</sequence>
<dbReference type="GO" id="GO:0003830">
    <property type="term" value="F:beta-1,4-mannosylglycoprotein 4-beta-N-acetylglucosaminyltransferase activity"/>
    <property type="evidence" value="ECO:0007669"/>
    <property type="project" value="InterPro"/>
</dbReference>
<dbReference type="GO" id="GO:0016020">
    <property type="term" value="C:membrane"/>
    <property type="evidence" value="ECO:0007669"/>
    <property type="project" value="InterPro"/>
</dbReference>